<dbReference type="PANTHER" id="PTHR43297">
    <property type="entry name" value="OLIGOPEPTIDE TRANSPORT ATP-BINDING PROTEIN APPD"/>
    <property type="match status" value="1"/>
</dbReference>
<organism evidence="9 10">
    <name type="scientific">Microbacterium soli</name>
    <dbReference type="NCBI Taxonomy" id="446075"/>
    <lineage>
        <taxon>Bacteria</taxon>
        <taxon>Bacillati</taxon>
        <taxon>Actinomycetota</taxon>
        <taxon>Actinomycetes</taxon>
        <taxon>Micrococcales</taxon>
        <taxon>Microbacteriaceae</taxon>
        <taxon>Microbacterium</taxon>
    </lineage>
</organism>
<keyword evidence="4" id="KW-1003">Cell membrane</keyword>
<dbReference type="RefSeq" id="WP_344818114.1">
    <property type="nucleotide sequence ID" value="NZ_BAABCP010000001.1"/>
</dbReference>
<dbReference type="InterPro" id="IPR013563">
    <property type="entry name" value="Oligopep_ABC_C"/>
</dbReference>
<dbReference type="InterPro" id="IPR027417">
    <property type="entry name" value="P-loop_NTPase"/>
</dbReference>
<dbReference type="InterPro" id="IPR003439">
    <property type="entry name" value="ABC_transporter-like_ATP-bd"/>
</dbReference>
<evidence type="ECO:0000256" key="5">
    <source>
        <dbReference type="ARBA" id="ARBA00022741"/>
    </source>
</evidence>
<dbReference type="Proteomes" id="UP001501591">
    <property type="component" value="Unassembled WGS sequence"/>
</dbReference>
<accession>A0ABP7MXE5</accession>
<dbReference type="GO" id="GO:0005524">
    <property type="term" value="F:ATP binding"/>
    <property type="evidence" value="ECO:0007669"/>
    <property type="project" value="UniProtKB-KW"/>
</dbReference>
<gene>
    <name evidence="9" type="ORF">GCM10022383_07000</name>
</gene>
<dbReference type="EMBL" id="BAABCP010000001">
    <property type="protein sequence ID" value="GAA3931058.1"/>
    <property type="molecule type" value="Genomic_DNA"/>
</dbReference>
<evidence type="ECO:0000256" key="3">
    <source>
        <dbReference type="ARBA" id="ARBA00022448"/>
    </source>
</evidence>
<dbReference type="PROSITE" id="PS00211">
    <property type="entry name" value="ABC_TRANSPORTER_1"/>
    <property type="match status" value="1"/>
</dbReference>
<evidence type="ECO:0000256" key="4">
    <source>
        <dbReference type="ARBA" id="ARBA00022475"/>
    </source>
</evidence>
<comment type="caution">
    <text evidence="9">The sequence shown here is derived from an EMBL/GenBank/DDBJ whole genome shotgun (WGS) entry which is preliminary data.</text>
</comment>
<dbReference type="SUPFAM" id="SSF52540">
    <property type="entry name" value="P-loop containing nucleoside triphosphate hydrolases"/>
    <property type="match status" value="1"/>
</dbReference>
<evidence type="ECO:0000256" key="2">
    <source>
        <dbReference type="ARBA" id="ARBA00005417"/>
    </source>
</evidence>
<sequence>MTIGTEARHSDTAVEVSGLTVSFVMGDRPVEVLSDVSFSLRRNRITGLVGESGSGKSVTALAIMDLLPQEAEVAVDRVRIGDDVFESIDRSTVGARRGNELSMIFQEPIRSLNPAFRAGDQIAAVVRRHKRVSGREARHRATELLELVGIPDPARTAAAFPHQLSGGMSQRVMIALALAGEPNVLFADEPTTALDATTQAQVLALLKELADRLGMTTLIATHDLGVVAELCDDVIVMYAGEIVEMATVEEVFARPRHPYTRALLSCSRLDDGALRGIPGSVPQPGKWPRGCRFAPRCEIAVEGACTAEPLPLRRIGTRSTRCRRAEEMDL</sequence>
<dbReference type="InterPro" id="IPR017871">
    <property type="entry name" value="ABC_transporter-like_CS"/>
</dbReference>
<feature type="domain" description="ABC transporter" evidence="8">
    <location>
        <begin position="14"/>
        <end position="264"/>
    </location>
</feature>
<keyword evidence="7" id="KW-0472">Membrane</keyword>
<keyword evidence="6 9" id="KW-0067">ATP-binding</keyword>
<evidence type="ECO:0000259" key="8">
    <source>
        <dbReference type="PROSITE" id="PS50893"/>
    </source>
</evidence>
<dbReference type="InterPro" id="IPR050388">
    <property type="entry name" value="ABC_Ni/Peptide_Import"/>
</dbReference>
<dbReference type="PANTHER" id="PTHR43297:SF2">
    <property type="entry name" value="DIPEPTIDE TRANSPORT ATP-BINDING PROTEIN DPPD"/>
    <property type="match status" value="1"/>
</dbReference>
<evidence type="ECO:0000256" key="6">
    <source>
        <dbReference type="ARBA" id="ARBA00022840"/>
    </source>
</evidence>
<dbReference type="Pfam" id="PF08352">
    <property type="entry name" value="oligo_HPY"/>
    <property type="match status" value="1"/>
</dbReference>
<keyword evidence="10" id="KW-1185">Reference proteome</keyword>
<keyword evidence="5" id="KW-0547">Nucleotide-binding</keyword>
<dbReference type="SMART" id="SM00382">
    <property type="entry name" value="AAA"/>
    <property type="match status" value="1"/>
</dbReference>
<evidence type="ECO:0000256" key="1">
    <source>
        <dbReference type="ARBA" id="ARBA00004202"/>
    </source>
</evidence>
<protein>
    <submittedName>
        <fullName evidence="9">ABC transporter ATP-binding protein</fullName>
    </submittedName>
</protein>
<dbReference type="NCBIfam" id="TIGR01727">
    <property type="entry name" value="oligo_HPY"/>
    <property type="match status" value="1"/>
</dbReference>
<dbReference type="InterPro" id="IPR003593">
    <property type="entry name" value="AAA+_ATPase"/>
</dbReference>
<evidence type="ECO:0000256" key="7">
    <source>
        <dbReference type="ARBA" id="ARBA00023136"/>
    </source>
</evidence>
<evidence type="ECO:0000313" key="10">
    <source>
        <dbReference type="Proteomes" id="UP001501591"/>
    </source>
</evidence>
<dbReference type="Gene3D" id="3.40.50.300">
    <property type="entry name" value="P-loop containing nucleotide triphosphate hydrolases"/>
    <property type="match status" value="1"/>
</dbReference>
<dbReference type="Pfam" id="PF00005">
    <property type="entry name" value="ABC_tran"/>
    <property type="match status" value="1"/>
</dbReference>
<dbReference type="PROSITE" id="PS50893">
    <property type="entry name" value="ABC_TRANSPORTER_2"/>
    <property type="match status" value="1"/>
</dbReference>
<reference evidence="10" key="1">
    <citation type="journal article" date="2019" name="Int. J. Syst. Evol. Microbiol.">
        <title>The Global Catalogue of Microorganisms (GCM) 10K type strain sequencing project: providing services to taxonomists for standard genome sequencing and annotation.</title>
        <authorList>
            <consortium name="The Broad Institute Genomics Platform"/>
            <consortium name="The Broad Institute Genome Sequencing Center for Infectious Disease"/>
            <person name="Wu L."/>
            <person name="Ma J."/>
        </authorList>
    </citation>
    <scope>NUCLEOTIDE SEQUENCE [LARGE SCALE GENOMIC DNA]</scope>
    <source>
        <strain evidence="10">JCM 17024</strain>
    </source>
</reference>
<dbReference type="CDD" id="cd03257">
    <property type="entry name" value="ABC_NikE_OppD_transporters"/>
    <property type="match status" value="1"/>
</dbReference>
<name>A0ABP7MXE5_9MICO</name>
<evidence type="ECO:0000313" key="9">
    <source>
        <dbReference type="EMBL" id="GAA3931058.1"/>
    </source>
</evidence>
<comment type="subcellular location">
    <subcellularLocation>
        <location evidence="1">Cell membrane</location>
        <topology evidence="1">Peripheral membrane protein</topology>
    </subcellularLocation>
</comment>
<keyword evidence="3" id="KW-0813">Transport</keyword>
<proteinExistence type="inferred from homology"/>
<comment type="similarity">
    <text evidence="2">Belongs to the ABC transporter superfamily.</text>
</comment>